<name>A0A411ED51_9FLAO</name>
<keyword evidence="2" id="KW-0378">Hydrolase</keyword>
<keyword evidence="1" id="KW-0732">Signal</keyword>
<gene>
    <name evidence="2" type="ORF">EQY75_13510</name>
</gene>
<evidence type="ECO:0000313" key="3">
    <source>
        <dbReference type="Proteomes" id="UP000290889"/>
    </source>
</evidence>
<sequence length="949" mass="105590">MKFTLSFFLSLISISLSAQPEVTKASKIMDGLAEKEKMASTSLVKNIPFENIGPTVMSGRVVDLDVNPDDPSEFYVAYASGGLWHTSNNGTSFTPIMDQSTTQNLGDIAVDWKTGVIWAGTGENNSSRSSYAGIGLLKSSDKGKSWEHMGLPDSHHIGRIHINPANPDEVVVGITGHLYSPNEERGVFKTTNGGKSWKKTLFINSETGIIDLAVSPNNFNIQYAAAWDKDRKAWNFTGNGAGSGIYKSSDGGDRWTLISKPNSGFPTGDGVGRIGLAVFNDDIVYAVHDNQYRRPESDRDDTSEEGLTKDDFKTMSVEAFLKLNNSLLDDFLKDNDFQEKYKAENVKAMVKDGAVQPKDLAAYLEDANSLLFDTPVIGAEVYRSDDGGISWTKQNEDYIDDLFYSYGYYFAQIRVDRNNPDKIYLAGVPLIASSDRGNTYKAVDGDNVHADHHALWINPVRPGHLINGNDGGVNISYDDGAHWIKNNSPEVGQFYAINIDHEKPYNVYGGLQDNGVWKGPHNAKESSRWHQTGHYPWTSIMGGDGMQIQIDNRNSSVVYTGFQFGNYYRLDLDNKKRTKIQPKHELGEKPYRFNWQTPILLSPHNQDILYLGGNKLHRSLNQGDDWEAISDDLTQGGKKGNVAYGTLTTISESPFKFGLLYTGSDDGLIHMSSNGGGSWNVISNSLPQDLWVSRVAASKHRKERVYASLNAYRWDNFEPFIYKSDDYGKTWQSITSNLPASPVNVILEDTVNDQLLFAGTDNGLYVSLDQGQHWELFQNGIPNVAVHDLVIQPEAKHLVVGTHGRSIYKADIAILQQMDPNRLSQDLVVFDIPEIKHSLGWGNSRSSWSEPNTPGIDIAFYTKKKGAFSAKILTQDKIEVSTFDLEADKGFNILSYDVAFSKQGKSDYLKKYKVELKTADDGKTYLPKGTYELVIEGNGKEEKRSIILE</sequence>
<feature type="signal peptide" evidence="1">
    <location>
        <begin position="1"/>
        <end position="18"/>
    </location>
</feature>
<dbReference type="SUPFAM" id="SSF50939">
    <property type="entry name" value="Sialidases"/>
    <property type="match status" value="2"/>
</dbReference>
<evidence type="ECO:0000313" key="2">
    <source>
        <dbReference type="EMBL" id="QBA65457.1"/>
    </source>
</evidence>
<organism evidence="2 3">
    <name type="scientific">Muriicola soli</name>
    <dbReference type="NCBI Taxonomy" id="2507538"/>
    <lineage>
        <taxon>Bacteria</taxon>
        <taxon>Pseudomonadati</taxon>
        <taxon>Bacteroidota</taxon>
        <taxon>Flavobacteriia</taxon>
        <taxon>Flavobacteriales</taxon>
        <taxon>Flavobacteriaceae</taxon>
        <taxon>Muriicola</taxon>
    </lineage>
</organism>
<dbReference type="Proteomes" id="UP000290889">
    <property type="component" value="Chromosome"/>
</dbReference>
<dbReference type="PANTHER" id="PTHR12106:SF27">
    <property type="entry name" value="SORTILIN-RELATED RECEPTOR"/>
    <property type="match status" value="1"/>
</dbReference>
<protein>
    <submittedName>
        <fullName evidence="2">Glycosyl hydrolase</fullName>
    </submittedName>
</protein>
<dbReference type="Gene3D" id="2.130.10.10">
    <property type="entry name" value="YVTN repeat-like/Quinoprotein amine dehydrogenase"/>
    <property type="match status" value="4"/>
</dbReference>
<dbReference type="InterPro" id="IPR015943">
    <property type="entry name" value="WD40/YVTN_repeat-like_dom_sf"/>
</dbReference>
<feature type="chain" id="PRO_5019007114" evidence="1">
    <location>
        <begin position="19"/>
        <end position="949"/>
    </location>
</feature>
<keyword evidence="3" id="KW-1185">Reference proteome</keyword>
<dbReference type="OrthoDB" id="9757809at2"/>
<dbReference type="EMBL" id="CP035544">
    <property type="protein sequence ID" value="QBA65457.1"/>
    <property type="molecule type" value="Genomic_DNA"/>
</dbReference>
<dbReference type="PANTHER" id="PTHR12106">
    <property type="entry name" value="SORTILIN RELATED"/>
    <property type="match status" value="1"/>
</dbReference>
<dbReference type="KEGG" id="mur:EQY75_13510"/>
<reference evidence="2 3" key="1">
    <citation type="submission" date="2019-01" db="EMBL/GenBank/DDBJ databases">
        <title>Muriicola soli sp. nov., isolated from soil.</title>
        <authorList>
            <person name="Kang H.J."/>
            <person name="Kim S.B."/>
        </authorList>
    </citation>
    <scope>NUCLEOTIDE SEQUENCE [LARGE SCALE GENOMIC DNA]</scope>
    <source>
        <strain evidence="2 3">MMS17-SY002</strain>
    </source>
</reference>
<dbReference type="CDD" id="cd15482">
    <property type="entry name" value="Sialidase_non-viral"/>
    <property type="match status" value="1"/>
</dbReference>
<accession>A0A411ED51</accession>
<dbReference type="InterPro" id="IPR036278">
    <property type="entry name" value="Sialidase_sf"/>
</dbReference>
<evidence type="ECO:0000256" key="1">
    <source>
        <dbReference type="SAM" id="SignalP"/>
    </source>
</evidence>
<dbReference type="AlphaFoldDB" id="A0A411ED51"/>
<dbReference type="GO" id="GO:0016787">
    <property type="term" value="F:hydrolase activity"/>
    <property type="evidence" value="ECO:0007669"/>
    <property type="project" value="UniProtKB-KW"/>
</dbReference>
<proteinExistence type="predicted"/>
<dbReference type="InterPro" id="IPR050310">
    <property type="entry name" value="VPS10-sortilin"/>
</dbReference>
<dbReference type="RefSeq" id="WP_129606700.1">
    <property type="nucleotide sequence ID" value="NZ_CP035544.1"/>
</dbReference>